<name>A0A916DV79_9BACT</name>
<evidence type="ECO:0000313" key="1">
    <source>
        <dbReference type="EMBL" id="BDS13255.1"/>
    </source>
</evidence>
<dbReference type="Pfam" id="PF22550">
    <property type="entry name" value="CesT_Tir_1"/>
    <property type="match status" value="1"/>
</dbReference>
<reference evidence="1" key="1">
    <citation type="submission" date="2022-09" db="EMBL/GenBank/DDBJ databases">
        <title>Aureispira anguillicida sp. nov., isolated from Leptocephalus of Japanese eel Anguilla japonica.</title>
        <authorList>
            <person name="Yuasa K."/>
            <person name="Mekata T."/>
            <person name="Ikunari K."/>
        </authorList>
    </citation>
    <scope>NUCLEOTIDE SEQUENCE</scope>
    <source>
        <strain evidence="1">EL160426</strain>
    </source>
</reference>
<dbReference type="SUPFAM" id="SSF69635">
    <property type="entry name" value="Type III secretory system chaperone-like"/>
    <property type="match status" value="1"/>
</dbReference>
<dbReference type="InterPro" id="IPR054345">
    <property type="entry name" value="Tir-like"/>
</dbReference>
<dbReference type="RefSeq" id="WP_264788543.1">
    <property type="nucleotide sequence ID" value="NZ_AP026867.1"/>
</dbReference>
<keyword evidence="2" id="KW-1185">Reference proteome</keyword>
<dbReference type="Gene3D" id="3.30.1460.10">
    <property type="match status" value="1"/>
</dbReference>
<dbReference type="AlphaFoldDB" id="A0A916DV79"/>
<accession>A0A916DV79</accession>
<gene>
    <name evidence="1" type="ORF">AsAng_0039850</name>
</gene>
<organism evidence="1 2">
    <name type="scientific">Aureispira anguillae</name>
    <dbReference type="NCBI Taxonomy" id="2864201"/>
    <lineage>
        <taxon>Bacteria</taxon>
        <taxon>Pseudomonadati</taxon>
        <taxon>Bacteroidota</taxon>
        <taxon>Saprospiria</taxon>
        <taxon>Saprospirales</taxon>
        <taxon>Saprospiraceae</taxon>
        <taxon>Aureispira</taxon>
    </lineage>
</organism>
<proteinExistence type="predicted"/>
<dbReference type="EMBL" id="AP026867">
    <property type="protein sequence ID" value="BDS13255.1"/>
    <property type="molecule type" value="Genomic_DNA"/>
</dbReference>
<evidence type="ECO:0000313" key="2">
    <source>
        <dbReference type="Proteomes" id="UP001060919"/>
    </source>
</evidence>
<dbReference type="KEGG" id="aup:AsAng_0039850"/>
<dbReference type="Proteomes" id="UP001060919">
    <property type="component" value="Chromosome"/>
</dbReference>
<sequence>MMLNYFEKVKGYLLDLGHDIVSEDAGEGMLLVTDQSKGLMNTMLDCEGEILVIEQHIIDLDPSKTEAYKRLLQINREVVHGAFVLNEDASKLLFRDTLQLANLDANELEGSLNALTIALVENTDELLGWAIHETIA</sequence>
<protein>
    <submittedName>
        <fullName evidence="1">YbjN domain-containing protein</fullName>
    </submittedName>
</protein>